<name>A0A9D4EYS5_DREPO</name>
<evidence type="ECO:0000313" key="1">
    <source>
        <dbReference type="EMBL" id="KAH3788266.1"/>
    </source>
</evidence>
<keyword evidence="2" id="KW-1185">Reference proteome</keyword>
<evidence type="ECO:0000313" key="2">
    <source>
        <dbReference type="Proteomes" id="UP000828390"/>
    </source>
</evidence>
<dbReference type="AlphaFoldDB" id="A0A9D4EYS5"/>
<sequence length="61" mass="6804">MGFGLNMFHLSHGNHGLNSTRIETVGKGLLYDEEHNMNVVTLCMTSSLCVAETVIVEWTQH</sequence>
<reference evidence="1" key="1">
    <citation type="journal article" date="2019" name="bioRxiv">
        <title>The Genome of the Zebra Mussel, Dreissena polymorpha: A Resource for Invasive Species Research.</title>
        <authorList>
            <person name="McCartney M.A."/>
            <person name="Auch B."/>
            <person name="Kono T."/>
            <person name="Mallez S."/>
            <person name="Zhang Y."/>
            <person name="Obille A."/>
            <person name="Becker A."/>
            <person name="Abrahante J.E."/>
            <person name="Garbe J."/>
            <person name="Badalamenti J.P."/>
            <person name="Herman A."/>
            <person name="Mangelson H."/>
            <person name="Liachko I."/>
            <person name="Sullivan S."/>
            <person name="Sone E.D."/>
            <person name="Koren S."/>
            <person name="Silverstein K.A.T."/>
            <person name="Beckman K.B."/>
            <person name="Gohl D.M."/>
        </authorList>
    </citation>
    <scope>NUCLEOTIDE SEQUENCE</scope>
    <source>
        <strain evidence="1">Duluth1</strain>
        <tissue evidence="1">Whole animal</tissue>
    </source>
</reference>
<accession>A0A9D4EYS5</accession>
<dbReference type="EMBL" id="JAIWYP010000008">
    <property type="protein sequence ID" value="KAH3788266.1"/>
    <property type="molecule type" value="Genomic_DNA"/>
</dbReference>
<dbReference type="Proteomes" id="UP000828390">
    <property type="component" value="Unassembled WGS sequence"/>
</dbReference>
<organism evidence="1 2">
    <name type="scientific">Dreissena polymorpha</name>
    <name type="common">Zebra mussel</name>
    <name type="synonym">Mytilus polymorpha</name>
    <dbReference type="NCBI Taxonomy" id="45954"/>
    <lineage>
        <taxon>Eukaryota</taxon>
        <taxon>Metazoa</taxon>
        <taxon>Spiralia</taxon>
        <taxon>Lophotrochozoa</taxon>
        <taxon>Mollusca</taxon>
        <taxon>Bivalvia</taxon>
        <taxon>Autobranchia</taxon>
        <taxon>Heteroconchia</taxon>
        <taxon>Euheterodonta</taxon>
        <taxon>Imparidentia</taxon>
        <taxon>Neoheterodontei</taxon>
        <taxon>Myida</taxon>
        <taxon>Dreissenoidea</taxon>
        <taxon>Dreissenidae</taxon>
        <taxon>Dreissena</taxon>
    </lineage>
</organism>
<protein>
    <submittedName>
        <fullName evidence="1">Uncharacterized protein</fullName>
    </submittedName>
</protein>
<reference evidence="1" key="2">
    <citation type="submission" date="2020-11" db="EMBL/GenBank/DDBJ databases">
        <authorList>
            <person name="McCartney M.A."/>
            <person name="Auch B."/>
            <person name="Kono T."/>
            <person name="Mallez S."/>
            <person name="Becker A."/>
            <person name="Gohl D.M."/>
            <person name="Silverstein K.A.T."/>
            <person name="Koren S."/>
            <person name="Bechman K.B."/>
            <person name="Herman A."/>
            <person name="Abrahante J.E."/>
            <person name="Garbe J."/>
        </authorList>
    </citation>
    <scope>NUCLEOTIDE SEQUENCE</scope>
    <source>
        <strain evidence="1">Duluth1</strain>
        <tissue evidence="1">Whole animal</tissue>
    </source>
</reference>
<gene>
    <name evidence="1" type="ORF">DPMN_166401</name>
</gene>
<comment type="caution">
    <text evidence="1">The sequence shown here is derived from an EMBL/GenBank/DDBJ whole genome shotgun (WGS) entry which is preliminary data.</text>
</comment>
<proteinExistence type="predicted"/>